<dbReference type="EMBL" id="CP001928">
    <property type="protein sequence ID" value="ADI38307.1"/>
    <property type="molecule type" value="Genomic_DNA"/>
</dbReference>
<dbReference type="InterPro" id="IPR003675">
    <property type="entry name" value="Rce1/LyrA-like_dom"/>
</dbReference>
<protein>
    <submittedName>
        <fullName evidence="3">Putative membrane protein</fullName>
    </submittedName>
</protein>
<feature type="transmembrane region" description="Helical" evidence="1">
    <location>
        <begin position="150"/>
        <end position="167"/>
    </location>
</feature>
<feature type="transmembrane region" description="Helical" evidence="1">
    <location>
        <begin position="111"/>
        <end position="129"/>
    </location>
</feature>
<dbReference type="GO" id="GO:0080120">
    <property type="term" value="P:CAAX-box protein maturation"/>
    <property type="evidence" value="ECO:0007669"/>
    <property type="project" value="UniProtKB-ARBA"/>
</dbReference>
<gene>
    <name evidence="3" type="ordered locus">wcw_0946</name>
</gene>
<dbReference type="eggNOG" id="COG1266">
    <property type="taxonomic scope" value="Bacteria"/>
</dbReference>
<sequence length="221" mass="24640">MVAPATMALLHISLEEGAAQGWLVIYSMYLACFSLFFYTAKLSDTETRISLSPFGAGGSWSAFRIGALSFLIAYPLVVAIGKCIRIVQLKLFDSREVDQVAVQTLKLSFDYPAMSVFMAIGVICVVPIAEELLFRGYLQGWLRRFIHPKSAIFFASAVFALFHFSLAQGWSNIEYLVSLFTLSLILGFLYEKQRSLWAPIGLHAVFNCVNVILLVVSQLEM</sequence>
<evidence type="ECO:0000313" key="4">
    <source>
        <dbReference type="Proteomes" id="UP000001505"/>
    </source>
</evidence>
<proteinExistence type="predicted"/>
<dbReference type="Proteomes" id="UP000001505">
    <property type="component" value="Chromosome"/>
</dbReference>
<dbReference type="PANTHER" id="PTHR43592">
    <property type="entry name" value="CAAX AMINO TERMINAL PROTEASE"/>
    <property type="match status" value="1"/>
</dbReference>
<evidence type="ECO:0000256" key="1">
    <source>
        <dbReference type="SAM" id="Phobius"/>
    </source>
</evidence>
<evidence type="ECO:0000259" key="2">
    <source>
        <dbReference type="Pfam" id="PF02517"/>
    </source>
</evidence>
<organism evidence="3 4">
    <name type="scientific">Waddlia chondrophila (strain ATCC VR-1470 / WSU 86-1044)</name>
    <dbReference type="NCBI Taxonomy" id="716544"/>
    <lineage>
        <taxon>Bacteria</taxon>
        <taxon>Pseudomonadati</taxon>
        <taxon>Chlamydiota</taxon>
        <taxon>Chlamydiia</taxon>
        <taxon>Parachlamydiales</taxon>
        <taxon>Waddliaceae</taxon>
        <taxon>Waddlia</taxon>
    </lineage>
</organism>
<feature type="transmembrane region" description="Helical" evidence="1">
    <location>
        <begin position="20"/>
        <end position="40"/>
    </location>
</feature>
<dbReference type="PANTHER" id="PTHR43592:SF15">
    <property type="entry name" value="CAAX AMINO TERMINAL PROTEASE FAMILY PROTEIN"/>
    <property type="match status" value="1"/>
</dbReference>
<keyword evidence="1" id="KW-1133">Transmembrane helix</keyword>
<keyword evidence="4" id="KW-1185">Reference proteome</keyword>
<evidence type="ECO:0000313" key="3">
    <source>
        <dbReference type="EMBL" id="ADI38307.1"/>
    </source>
</evidence>
<dbReference type="STRING" id="716544.wcw_0946"/>
<keyword evidence="1" id="KW-0472">Membrane</keyword>
<name>D6YVZ6_WADCW</name>
<dbReference type="HOGENOM" id="CLU_1136427_0_0_0"/>
<feature type="domain" description="CAAX prenyl protease 2/Lysostaphin resistance protein A-like" evidence="2">
    <location>
        <begin position="114"/>
        <end position="209"/>
    </location>
</feature>
<reference evidence="3 4" key="1">
    <citation type="journal article" date="2010" name="PLoS ONE">
        <title>The Waddlia genome: a window into chlamydial biology.</title>
        <authorList>
            <person name="Bertelli C."/>
            <person name="Collyn F."/>
            <person name="Croxatto A."/>
            <person name="Ruckert C."/>
            <person name="Polkinghorne A."/>
            <person name="Kebbi-Beghdadi C."/>
            <person name="Goesmann A."/>
            <person name="Vaughan L."/>
            <person name="Greub G."/>
        </authorList>
    </citation>
    <scope>NUCLEOTIDE SEQUENCE [LARGE SCALE GENOMIC DNA]</scope>
    <source>
        <strain evidence="4">ATCC VR-1470 / WSU 86-1044</strain>
    </source>
</reference>
<dbReference type="KEGG" id="wch:wcw_0946"/>
<keyword evidence="1" id="KW-0812">Transmembrane</keyword>
<feature type="transmembrane region" description="Helical" evidence="1">
    <location>
        <begin position="173"/>
        <end position="190"/>
    </location>
</feature>
<dbReference type="GO" id="GO:0004175">
    <property type="term" value="F:endopeptidase activity"/>
    <property type="evidence" value="ECO:0007669"/>
    <property type="project" value="UniProtKB-ARBA"/>
</dbReference>
<feature type="transmembrane region" description="Helical" evidence="1">
    <location>
        <begin position="61"/>
        <end position="81"/>
    </location>
</feature>
<accession>D6YVZ6</accession>
<dbReference type="Pfam" id="PF02517">
    <property type="entry name" value="Rce1-like"/>
    <property type="match status" value="1"/>
</dbReference>
<dbReference type="AlphaFoldDB" id="D6YVZ6"/>
<feature type="transmembrane region" description="Helical" evidence="1">
    <location>
        <begin position="197"/>
        <end position="219"/>
    </location>
</feature>